<evidence type="ECO:0000313" key="2">
    <source>
        <dbReference type="EMBL" id="GMA42279.1"/>
    </source>
</evidence>
<evidence type="ECO:0000256" key="1">
    <source>
        <dbReference type="SAM" id="MobiDB-lite"/>
    </source>
</evidence>
<feature type="region of interest" description="Disordered" evidence="1">
    <location>
        <begin position="195"/>
        <end position="215"/>
    </location>
</feature>
<dbReference type="EMBL" id="BSUO01000001">
    <property type="protein sequence ID" value="GMA42279.1"/>
    <property type="molecule type" value="Genomic_DNA"/>
</dbReference>
<sequence>MSDSFDPDDLITNPSGNRHFADVLAADVSRRNMLGGTIGVAAVGFFAGAPVAQAAAVPATSTASVAGGDPKRPLIGFKAVPVSKDDTVHVPEGYVAEVLIPWGTPIHSDGPAWKKNATNSARDQAVQVGFNHDGMHFFPFDTRGRMKSRGGKHDNNGAGLLVLNHEYTDPAMLTIDGLEGDMTLEKARKHQHAHGVSVVSVRQQRDGSWKNVDSPFNRRVHVNTPVRFSGPAAGSPKLKAKTEPRGTLNNCSMGHTPWGTYVTCEENWNQYFGTTAKGHEATAEEKRYGLPTGGTDYRWEEVDERFDLVKDPHEQFRFGWCVEIDPFDPDQVPVKRTALGRVKHENCHFAESNGRVVVYTGDDQNGEYIYKYVSAAPWRSMRARGKSPLDEGTLYVARFNEDGTGTWLPLVFGQGALTKANGWADQADVLVRTRRAGDAVGATKMDRPEWITENTKTGHVFCTLTNGSSGPHPANPRKPNPYGHIIRWMEKHGDKTGTEFDWDIFVIAGDPEKDPMVNINGDSFGSPDGIWGDPHGRIWIQTDVSNSTQHLKEYEHLGNNMMLCADPTTREIRRFLTGPKGCEVTGVIATPDMRTMFVNIQHPGESTKAIGEPTAKNPQAVSSWPEHDPKGRPRPSTIVIRRKDGGVIGS</sequence>
<keyword evidence="3" id="KW-1185">Reference proteome</keyword>
<reference evidence="3" key="1">
    <citation type="journal article" date="2019" name="Int. J. Syst. Evol. Microbiol.">
        <title>The Global Catalogue of Microorganisms (GCM) 10K type strain sequencing project: providing services to taxonomists for standard genome sequencing and annotation.</title>
        <authorList>
            <consortium name="The Broad Institute Genomics Platform"/>
            <consortium name="The Broad Institute Genome Sequencing Center for Infectious Disease"/>
            <person name="Wu L."/>
            <person name="Ma J."/>
        </authorList>
    </citation>
    <scope>NUCLEOTIDE SEQUENCE [LARGE SCALE GENOMIC DNA]</scope>
    <source>
        <strain evidence="3">NBRC 113072</strain>
    </source>
</reference>
<dbReference type="Proteomes" id="UP001157126">
    <property type="component" value="Unassembled WGS sequence"/>
</dbReference>
<evidence type="ECO:0000313" key="3">
    <source>
        <dbReference type="Proteomes" id="UP001157126"/>
    </source>
</evidence>
<dbReference type="PANTHER" id="PTHR35399:SF2">
    <property type="entry name" value="DUF839 DOMAIN-CONTAINING PROTEIN"/>
    <property type="match status" value="1"/>
</dbReference>
<dbReference type="PROSITE" id="PS51318">
    <property type="entry name" value="TAT"/>
    <property type="match status" value="1"/>
</dbReference>
<dbReference type="Pfam" id="PF05787">
    <property type="entry name" value="PhoX"/>
    <property type="match status" value="1"/>
</dbReference>
<gene>
    <name evidence="2" type="ORF">GCM10025883_43240</name>
</gene>
<protein>
    <submittedName>
        <fullName evidence="2">Tat pathway signal protein</fullName>
    </submittedName>
</protein>
<organism evidence="2 3">
    <name type="scientific">Mobilicoccus caccae</name>
    <dbReference type="NCBI Taxonomy" id="1859295"/>
    <lineage>
        <taxon>Bacteria</taxon>
        <taxon>Bacillati</taxon>
        <taxon>Actinomycetota</taxon>
        <taxon>Actinomycetes</taxon>
        <taxon>Micrococcales</taxon>
        <taxon>Dermatophilaceae</taxon>
        <taxon>Mobilicoccus</taxon>
    </lineage>
</organism>
<comment type="caution">
    <text evidence="2">The sequence shown here is derived from an EMBL/GenBank/DDBJ whole genome shotgun (WGS) entry which is preliminary data.</text>
</comment>
<feature type="compositionally biased region" description="Basic and acidic residues" evidence="1">
    <location>
        <begin position="641"/>
        <end position="650"/>
    </location>
</feature>
<dbReference type="PANTHER" id="PTHR35399">
    <property type="entry name" value="SLR8030 PROTEIN"/>
    <property type="match status" value="1"/>
</dbReference>
<dbReference type="InterPro" id="IPR006311">
    <property type="entry name" value="TAT_signal"/>
</dbReference>
<feature type="region of interest" description="Disordered" evidence="1">
    <location>
        <begin position="605"/>
        <end position="650"/>
    </location>
</feature>
<name>A0ABQ6IWE7_9MICO</name>
<proteinExistence type="predicted"/>
<accession>A0ABQ6IWE7</accession>
<dbReference type="RefSeq" id="WP_284305718.1">
    <property type="nucleotide sequence ID" value="NZ_BSUO01000001.1"/>
</dbReference>
<dbReference type="InterPro" id="IPR008557">
    <property type="entry name" value="PhoX"/>
</dbReference>
<dbReference type="SUPFAM" id="SSF63829">
    <property type="entry name" value="Calcium-dependent phosphotriesterase"/>
    <property type="match status" value="1"/>
</dbReference>